<keyword evidence="3" id="KW-1185">Reference proteome</keyword>
<evidence type="ECO:0000313" key="3">
    <source>
        <dbReference type="Proteomes" id="UP000011115"/>
    </source>
</evidence>
<feature type="region of interest" description="Disordered" evidence="1">
    <location>
        <begin position="78"/>
        <end position="104"/>
    </location>
</feature>
<protein>
    <submittedName>
        <fullName evidence="2">Uncharacterized protein</fullName>
    </submittedName>
</protein>
<evidence type="ECO:0000256" key="1">
    <source>
        <dbReference type="SAM" id="MobiDB-lite"/>
    </source>
</evidence>
<accession>M1DLE7</accession>
<sequence>MVNTRFNGVRPVAPVNAPAEKSAARVRDRGRARGRGLGRVVPARDRVPVGNAPQNEVPHVHHEEIEEDIEVENVEEVGQEEEMQAETTSVPPIDQYYLNRSCHS</sequence>
<dbReference type="PaxDb" id="4113-PGSC0003DMT400090885"/>
<reference evidence="2" key="2">
    <citation type="submission" date="2015-06" db="UniProtKB">
        <authorList>
            <consortium name="EnsemblPlants"/>
        </authorList>
    </citation>
    <scope>IDENTIFICATION</scope>
    <source>
        <strain evidence="2">DM1-3 516 R44</strain>
    </source>
</reference>
<dbReference type="Proteomes" id="UP000011115">
    <property type="component" value="Unassembled WGS sequence"/>
</dbReference>
<dbReference type="AlphaFoldDB" id="M1DLE7"/>
<dbReference type="HOGENOM" id="CLU_059105_2_1_1"/>
<feature type="region of interest" description="Disordered" evidence="1">
    <location>
        <begin position="1"/>
        <end position="38"/>
    </location>
</feature>
<organism evidence="2 3">
    <name type="scientific">Solanum tuberosum</name>
    <name type="common">Potato</name>
    <dbReference type="NCBI Taxonomy" id="4113"/>
    <lineage>
        <taxon>Eukaryota</taxon>
        <taxon>Viridiplantae</taxon>
        <taxon>Streptophyta</taxon>
        <taxon>Embryophyta</taxon>
        <taxon>Tracheophyta</taxon>
        <taxon>Spermatophyta</taxon>
        <taxon>Magnoliopsida</taxon>
        <taxon>eudicotyledons</taxon>
        <taxon>Gunneridae</taxon>
        <taxon>Pentapetalae</taxon>
        <taxon>asterids</taxon>
        <taxon>lamiids</taxon>
        <taxon>Solanales</taxon>
        <taxon>Solanaceae</taxon>
        <taxon>Solanoideae</taxon>
        <taxon>Solaneae</taxon>
        <taxon>Solanum</taxon>
    </lineage>
</organism>
<feature type="compositionally biased region" description="Basic and acidic residues" evidence="1">
    <location>
        <begin position="22"/>
        <end position="31"/>
    </location>
</feature>
<name>M1DLE7_SOLTU</name>
<dbReference type="EnsemblPlants" id="PGSC0003DMT400090885">
    <property type="protein sequence ID" value="PGSC0003DMT400090885"/>
    <property type="gene ID" value="PGSC0003DMG400040456"/>
</dbReference>
<evidence type="ECO:0000313" key="2">
    <source>
        <dbReference type="EnsemblPlants" id="PGSC0003DMT400090885"/>
    </source>
</evidence>
<dbReference type="InParanoid" id="M1DLE7"/>
<dbReference type="Gramene" id="PGSC0003DMT400090885">
    <property type="protein sequence ID" value="PGSC0003DMT400090885"/>
    <property type="gene ID" value="PGSC0003DMG400040456"/>
</dbReference>
<reference evidence="3" key="1">
    <citation type="journal article" date="2011" name="Nature">
        <title>Genome sequence and analysis of the tuber crop potato.</title>
        <authorList>
            <consortium name="The Potato Genome Sequencing Consortium"/>
        </authorList>
    </citation>
    <scope>NUCLEOTIDE SEQUENCE [LARGE SCALE GENOMIC DNA]</scope>
    <source>
        <strain evidence="3">cv. DM1-3 516 R44</strain>
    </source>
</reference>
<proteinExistence type="predicted"/>